<gene>
    <name evidence="2" type="ORF">SASPL_118550</name>
</gene>
<evidence type="ECO:0008006" key="4">
    <source>
        <dbReference type="Google" id="ProtNLM"/>
    </source>
</evidence>
<feature type="region of interest" description="Disordered" evidence="1">
    <location>
        <begin position="79"/>
        <end position="121"/>
    </location>
</feature>
<dbReference type="InterPro" id="IPR039928">
    <property type="entry name" value="LNK"/>
</dbReference>
<name>A0A8X8XZX5_SALSN</name>
<dbReference type="Proteomes" id="UP000298416">
    <property type="component" value="Unassembled WGS sequence"/>
</dbReference>
<dbReference type="AlphaFoldDB" id="A0A8X8XZX5"/>
<evidence type="ECO:0000313" key="2">
    <source>
        <dbReference type="EMBL" id="KAG6421989.1"/>
    </source>
</evidence>
<dbReference type="EMBL" id="PNBA02000006">
    <property type="protein sequence ID" value="KAG6421989.1"/>
    <property type="molecule type" value="Genomic_DNA"/>
</dbReference>
<dbReference type="GO" id="GO:0006355">
    <property type="term" value="P:regulation of DNA-templated transcription"/>
    <property type="evidence" value="ECO:0007669"/>
    <property type="project" value="InterPro"/>
</dbReference>
<feature type="region of interest" description="Disordered" evidence="1">
    <location>
        <begin position="632"/>
        <end position="654"/>
    </location>
</feature>
<dbReference type="GO" id="GO:0007623">
    <property type="term" value="P:circadian rhythm"/>
    <property type="evidence" value="ECO:0007669"/>
    <property type="project" value="InterPro"/>
</dbReference>
<feature type="region of interest" description="Disordered" evidence="1">
    <location>
        <begin position="401"/>
        <end position="437"/>
    </location>
</feature>
<feature type="compositionally biased region" description="Polar residues" evidence="1">
    <location>
        <begin position="140"/>
        <end position="159"/>
    </location>
</feature>
<dbReference type="PANTHER" id="PTHR33334">
    <property type="entry name" value="PROTEIN LNK1"/>
    <property type="match status" value="1"/>
</dbReference>
<organism evidence="2">
    <name type="scientific">Salvia splendens</name>
    <name type="common">Scarlet sage</name>
    <dbReference type="NCBI Taxonomy" id="180675"/>
    <lineage>
        <taxon>Eukaryota</taxon>
        <taxon>Viridiplantae</taxon>
        <taxon>Streptophyta</taxon>
        <taxon>Embryophyta</taxon>
        <taxon>Tracheophyta</taxon>
        <taxon>Spermatophyta</taxon>
        <taxon>Magnoliopsida</taxon>
        <taxon>eudicotyledons</taxon>
        <taxon>Gunneridae</taxon>
        <taxon>Pentapetalae</taxon>
        <taxon>asterids</taxon>
        <taxon>lamiids</taxon>
        <taxon>Lamiales</taxon>
        <taxon>Lamiaceae</taxon>
        <taxon>Nepetoideae</taxon>
        <taxon>Mentheae</taxon>
        <taxon>Salviinae</taxon>
        <taxon>Salvia</taxon>
        <taxon>Salvia subgen. Calosphace</taxon>
        <taxon>core Calosphace</taxon>
    </lineage>
</organism>
<reference evidence="2" key="1">
    <citation type="submission" date="2018-01" db="EMBL/GenBank/DDBJ databases">
        <authorList>
            <person name="Mao J.F."/>
        </authorList>
    </citation>
    <scope>NUCLEOTIDE SEQUENCE</scope>
    <source>
        <strain evidence="2">Huo1</strain>
        <tissue evidence="2">Leaf</tissue>
    </source>
</reference>
<evidence type="ECO:0000313" key="3">
    <source>
        <dbReference type="Proteomes" id="UP000298416"/>
    </source>
</evidence>
<accession>A0A8X8XZX5</accession>
<sequence>MRLYYPAALTRATDFFLVILKPITASIGLSLHDPFFEDIGWDDLCQSDDHIVPRPLEDHSLLCDSSKKPHFEETNIAYNTEGRQSAGHVDQRREQGKSSLLSKRKYRIPERDSTPGAPSVVFFSSTDAESTKEASGLASEITTSSTPVHESSNTDTHGNQFCVTGTTGFKTNSSTDPLGDITHAGNNLNFFENDEVKDSSDFFNFGWPEIENFEDVDRIFRSCDSTFGLGASREDEFRWFSASDNIGSTGELVNSDFKFPSPESNSAENLSSNHTFLKGHSSNDGAMVGAPIRLRDGSWISENPESHVSYVDGHAIANGEQGCNPKAHLNRHQNQVQDQFEGKIKEHDIGNGASKLPDDAVQPPSRAKCYQDFSCQQQPMHALVPDSCNYLQNHLSYVHPDNSPSDLTSVNPTSSAVKTETNELTSPPTRDSSHTPSLFQSINGSHDLPLPEAVPTGTGKGVKLHRHHGSQSQVESNIKPANIVVQATSSNPGSMTEEAHYNQGKSENHSELAEVRHFIPAELGSSNVQESSTSSGKDDASLEAASFRQLKLVMEQLDLRTKICIRDSLYRLARSAAKRHNHGNSNSSFDGVRDASGTLLAEGEKSFVDIETDTNPIDRSVAHLLFHRPSESSPASAQYSLPFKSPSMVRGSDTSRPVMKNLIESEEADDCKQLLSKS</sequence>
<proteinExistence type="predicted"/>
<evidence type="ECO:0000256" key="1">
    <source>
        <dbReference type="SAM" id="MobiDB-lite"/>
    </source>
</evidence>
<feature type="region of interest" description="Disordered" evidence="1">
    <location>
        <begin position="133"/>
        <end position="159"/>
    </location>
</feature>
<feature type="compositionally biased region" description="Polar residues" evidence="1">
    <location>
        <begin position="402"/>
        <end position="437"/>
    </location>
</feature>
<protein>
    <recommendedName>
        <fullName evidence="4">Protein LNK1</fullName>
    </recommendedName>
</protein>
<dbReference type="PANTHER" id="PTHR33334:SF8">
    <property type="entry name" value="PROTEIN LNK1"/>
    <property type="match status" value="1"/>
</dbReference>
<reference evidence="2" key="2">
    <citation type="submission" date="2020-08" db="EMBL/GenBank/DDBJ databases">
        <title>Plant Genome Project.</title>
        <authorList>
            <person name="Zhang R.-G."/>
        </authorList>
    </citation>
    <scope>NUCLEOTIDE SEQUENCE</scope>
    <source>
        <strain evidence="2">Huo1</strain>
        <tissue evidence="2">Leaf</tissue>
    </source>
</reference>
<comment type="caution">
    <text evidence="2">The sequence shown here is derived from an EMBL/GenBank/DDBJ whole genome shotgun (WGS) entry which is preliminary data.</text>
</comment>
<keyword evidence="3" id="KW-1185">Reference proteome</keyword>